<name>A0AAV0YSC7_VICFA</name>
<dbReference type="Proteomes" id="UP001157006">
    <property type="component" value="Chromosome 1L"/>
</dbReference>
<feature type="compositionally biased region" description="Low complexity" evidence="1">
    <location>
        <begin position="39"/>
        <end position="55"/>
    </location>
</feature>
<dbReference type="EMBL" id="OX451736">
    <property type="protein sequence ID" value="CAI8589010.1"/>
    <property type="molecule type" value="Genomic_DNA"/>
</dbReference>
<dbReference type="InterPro" id="IPR035925">
    <property type="entry name" value="BSD_dom_sf"/>
</dbReference>
<gene>
    <name evidence="3" type="ORF">VFH_I374400</name>
</gene>
<dbReference type="PANTHER" id="PTHR31923">
    <property type="entry name" value="BSD DOMAIN-CONTAINING PROTEIN"/>
    <property type="match status" value="1"/>
</dbReference>
<feature type="region of interest" description="Disordered" evidence="1">
    <location>
        <begin position="277"/>
        <end position="298"/>
    </location>
</feature>
<feature type="compositionally biased region" description="Basic and acidic residues" evidence="1">
    <location>
        <begin position="87"/>
        <end position="102"/>
    </location>
</feature>
<accession>A0AAV0YSC7</accession>
<evidence type="ECO:0000259" key="2">
    <source>
        <dbReference type="PROSITE" id="PS50858"/>
    </source>
</evidence>
<feature type="compositionally biased region" description="Polar residues" evidence="1">
    <location>
        <begin position="516"/>
        <end position="535"/>
    </location>
</feature>
<evidence type="ECO:0000313" key="3">
    <source>
        <dbReference type="EMBL" id="CAI8589010.1"/>
    </source>
</evidence>
<feature type="compositionally biased region" description="Acidic residues" evidence="1">
    <location>
        <begin position="464"/>
        <end position="478"/>
    </location>
</feature>
<feature type="domain" description="BSD" evidence="2">
    <location>
        <begin position="201"/>
        <end position="246"/>
    </location>
</feature>
<sequence>MSWFARTIANSLKLDEEDEEDTKQEQQPENPNNTKSESEPSQSQSESASPSNHSPTARGVKEDISEITKSLSRQFWGVASFLAPPPDPDHDHDSDPQTRDTDPNLPDEDVIAGIRSDFAEISGKFKSGISKISGNKTVSEFTKIASSFLQIGSDEEYDLDGVVGVTEEVVSFARNLAMHPETWLDFPLPDDPDSDEFDLSDAQQEHALAVEHLAPRLAALRMELCPGYMSDGCFWKIYFVLLHPKLSKNDAVFLSTPQIMEARAMLTQALDIRRKEKKEPDLVSIPSKEEEQEQLLSVPSNTQLESMPLQTSAVKESPSMVVDNVEMEGHTVKSDVTQPIDKPVVKEAPSMVVDNVETEENTVKSDVTQPIDKPVVKEAPSSMVVDNVETEEHTVKSAVIQPIDNSVVKEVPIIPSAEQSSSGSANRFSYETYEDDADADDWLKEEDSSEMVGPSGTSIHTGGDDEDVSFSDLEEDDGDVHASYKKTSGSDSSTKDSRDWVQLGRSSPNSDKDINSLESRNAGSELSSARNSMTKDSNDWLNVDDIDVI</sequence>
<feature type="region of interest" description="Disordered" evidence="1">
    <location>
        <begin position="414"/>
        <end position="549"/>
    </location>
</feature>
<dbReference type="PROSITE" id="PS50858">
    <property type="entry name" value="BSD"/>
    <property type="match status" value="1"/>
</dbReference>
<evidence type="ECO:0000256" key="1">
    <source>
        <dbReference type="SAM" id="MobiDB-lite"/>
    </source>
</evidence>
<dbReference type="AlphaFoldDB" id="A0AAV0YSC7"/>
<organism evidence="3 4">
    <name type="scientific">Vicia faba</name>
    <name type="common">Broad bean</name>
    <name type="synonym">Faba vulgaris</name>
    <dbReference type="NCBI Taxonomy" id="3906"/>
    <lineage>
        <taxon>Eukaryota</taxon>
        <taxon>Viridiplantae</taxon>
        <taxon>Streptophyta</taxon>
        <taxon>Embryophyta</taxon>
        <taxon>Tracheophyta</taxon>
        <taxon>Spermatophyta</taxon>
        <taxon>Magnoliopsida</taxon>
        <taxon>eudicotyledons</taxon>
        <taxon>Gunneridae</taxon>
        <taxon>Pentapetalae</taxon>
        <taxon>rosids</taxon>
        <taxon>fabids</taxon>
        <taxon>Fabales</taxon>
        <taxon>Fabaceae</taxon>
        <taxon>Papilionoideae</taxon>
        <taxon>50 kb inversion clade</taxon>
        <taxon>NPAAA clade</taxon>
        <taxon>Hologalegina</taxon>
        <taxon>IRL clade</taxon>
        <taxon>Fabeae</taxon>
        <taxon>Vicia</taxon>
    </lineage>
</organism>
<feature type="compositionally biased region" description="Polar residues" evidence="1">
    <location>
        <begin position="417"/>
        <end position="429"/>
    </location>
</feature>
<feature type="region of interest" description="Disordered" evidence="1">
    <location>
        <begin position="1"/>
        <end position="65"/>
    </location>
</feature>
<proteinExistence type="predicted"/>
<dbReference type="Gene3D" id="1.10.3970.10">
    <property type="entry name" value="BSD domain"/>
    <property type="match status" value="1"/>
</dbReference>
<feature type="region of interest" description="Disordered" evidence="1">
    <location>
        <begin position="79"/>
        <end position="108"/>
    </location>
</feature>
<dbReference type="PANTHER" id="PTHR31923:SF4">
    <property type="entry name" value="BSD DOMAIN-CONTAINING PROTEIN"/>
    <property type="match status" value="1"/>
</dbReference>
<reference evidence="3 4" key="1">
    <citation type="submission" date="2023-01" db="EMBL/GenBank/DDBJ databases">
        <authorList>
            <person name="Kreplak J."/>
        </authorList>
    </citation>
    <scope>NUCLEOTIDE SEQUENCE [LARGE SCALE GENOMIC DNA]</scope>
</reference>
<evidence type="ECO:0000313" key="4">
    <source>
        <dbReference type="Proteomes" id="UP001157006"/>
    </source>
</evidence>
<protein>
    <recommendedName>
        <fullName evidence="2">BSD domain-containing protein</fullName>
    </recommendedName>
</protein>
<dbReference type="InterPro" id="IPR005607">
    <property type="entry name" value="BSD_dom"/>
</dbReference>
<dbReference type="Pfam" id="PF03909">
    <property type="entry name" value="BSD"/>
    <property type="match status" value="1"/>
</dbReference>
<keyword evidence="4" id="KW-1185">Reference proteome</keyword>
<dbReference type="SMART" id="SM00751">
    <property type="entry name" value="BSD"/>
    <property type="match status" value="1"/>
</dbReference>
<dbReference type="SUPFAM" id="SSF140383">
    <property type="entry name" value="BSD domain-like"/>
    <property type="match status" value="1"/>
</dbReference>